<accession>T1D2H7</accession>
<dbReference type="GO" id="GO:0017089">
    <property type="term" value="F:glycolipid transfer activity"/>
    <property type="evidence" value="ECO:0007669"/>
    <property type="project" value="TreeGrafter"/>
</dbReference>
<organism evidence="6">
    <name type="scientific">mine drainage metagenome</name>
    <dbReference type="NCBI Taxonomy" id="410659"/>
    <lineage>
        <taxon>unclassified sequences</taxon>
        <taxon>metagenomes</taxon>
        <taxon>ecological metagenomes</taxon>
    </lineage>
</organism>
<protein>
    <submittedName>
        <fullName evidence="6">Secreted protein containing DUF1239</fullName>
    </submittedName>
</protein>
<evidence type="ECO:0000313" key="6">
    <source>
        <dbReference type="EMBL" id="EQD76650.1"/>
    </source>
</evidence>
<dbReference type="InterPro" id="IPR010664">
    <property type="entry name" value="LipoPS_assembly_LptC-rel"/>
</dbReference>
<dbReference type="NCBIfam" id="TIGR04409">
    <property type="entry name" value="LptC_YrbK"/>
    <property type="match status" value="1"/>
</dbReference>
<dbReference type="GO" id="GO:0030288">
    <property type="term" value="C:outer membrane-bounded periplasmic space"/>
    <property type="evidence" value="ECO:0007669"/>
    <property type="project" value="TreeGrafter"/>
</dbReference>
<dbReference type="InterPro" id="IPR052363">
    <property type="entry name" value="LPS_export_LptC"/>
</dbReference>
<dbReference type="EMBL" id="AUZY01001006">
    <property type="protein sequence ID" value="EQD76650.1"/>
    <property type="molecule type" value="Genomic_DNA"/>
</dbReference>
<proteinExistence type="predicted"/>
<keyword evidence="5" id="KW-0472">Membrane</keyword>
<name>T1D2H7_9ZZZZ</name>
<keyword evidence="3" id="KW-0812">Transmembrane</keyword>
<dbReference type="Gene3D" id="2.60.450.10">
    <property type="entry name" value="Lipopolysaccharide (LPS) transport protein A like domain"/>
    <property type="match status" value="1"/>
</dbReference>
<keyword evidence="4" id="KW-1133">Transmembrane helix</keyword>
<evidence type="ECO:0000256" key="4">
    <source>
        <dbReference type="ARBA" id="ARBA00022989"/>
    </source>
</evidence>
<dbReference type="GO" id="GO:0015221">
    <property type="term" value="F:lipopolysaccharide transmembrane transporter activity"/>
    <property type="evidence" value="ECO:0007669"/>
    <property type="project" value="InterPro"/>
</dbReference>
<comment type="caution">
    <text evidence="6">The sequence shown here is derived from an EMBL/GenBank/DDBJ whole genome shotgun (WGS) entry which is preliminary data.</text>
</comment>
<dbReference type="Pfam" id="PF06835">
    <property type="entry name" value="LptC"/>
    <property type="match status" value="1"/>
</dbReference>
<dbReference type="GO" id="GO:0005886">
    <property type="term" value="C:plasma membrane"/>
    <property type="evidence" value="ECO:0007669"/>
    <property type="project" value="InterPro"/>
</dbReference>
<dbReference type="AlphaFoldDB" id="T1D2H7"/>
<reference evidence="6" key="2">
    <citation type="journal article" date="2014" name="ISME J.">
        <title>Microbial stratification in low pH oxic and suboxic macroscopic growths along an acid mine drainage.</title>
        <authorList>
            <person name="Mendez-Garcia C."/>
            <person name="Mesa V."/>
            <person name="Sprenger R.R."/>
            <person name="Richter M."/>
            <person name="Diez M.S."/>
            <person name="Solano J."/>
            <person name="Bargiela R."/>
            <person name="Golyshina O.V."/>
            <person name="Manteca A."/>
            <person name="Ramos J.L."/>
            <person name="Gallego J.R."/>
            <person name="Llorente I."/>
            <person name="Martins Dos Santos V.A."/>
            <person name="Jensen O.N."/>
            <person name="Pelaez A.I."/>
            <person name="Sanchez J."/>
            <person name="Ferrer M."/>
        </authorList>
    </citation>
    <scope>NUCLEOTIDE SEQUENCE</scope>
</reference>
<keyword evidence="2" id="KW-0997">Cell inner membrane</keyword>
<evidence type="ECO:0000256" key="5">
    <source>
        <dbReference type="ARBA" id="ARBA00023136"/>
    </source>
</evidence>
<keyword evidence="1" id="KW-1003">Cell membrane</keyword>
<dbReference type="InterPro" id="IPR026265">
    <property type="entry name" value="LptC"/>
</dbReference>
<dbReference type="PANTHER" id="PTHR37481:SF1">
    <property type="entry name" value="LIPOPOLYSACCHARIDE EXPORT SYSTEM PROTEIN LPTC"/>
    <property type="match status" value="1"/>
</dbReference>
<gene>
    <name evidence="6" type="ORF">B1B_01525</name>
</gene>
<sequence length="192" mass="21745">MNLRKLLGSALLLTATLMSFWLLGHVETRTVQPANPITTPRYFLTQATLDHWNRPGQPLYRVAAQRLERLGHPGFFVLSKPVFESRTKDATVWTVRSRHGILYSQNHVLKLWNRVLARGIRPFMRFPLTVSAPRLTITLATDQATTSARTILRYGLSRMTGVGFTLNLKTNDLALLSHVRGRFVSLKPGDAR</sequence>
<reference evidence="6" key="1">
    <citation type="submission" date="2013-08" db="EMBL/GenBank/DDBJ databases">
        <authorList>
            <person name="Mendez C."/>
            <person name="Richter M."/>
            <person name="Ferrer M."/>
            <person name="Sanchez J."/>
        </authorList>
    </citation>
    <scope>NUCLEOTIDE SEQUENCE</scope>
</reference>
<dbReference type="PANTHER" id="PTHR37481">
    <property type="entry name" value="LIPOPOLYSACCHARIDE EXPORT SYSTEM PROTEIN LPTC"/>
    <property type="match status" value="1"/>
</dbReference>
<evidence type="ECO:0000256" key="2">
    <source>
        <dbReference type="ARBA" id="ARBA00022519"/>
    </source>
</evidence>
<evidence type="ECO:0000256" key="3">
    <source>
        <dbReference type="ARBA" id="ARBA00022692"/>
    </source>
</evidence>
<evidence type="ECO:0000256" key="1">
    <source>
        <dbReference type="ARBA" id="ARBA00022475"/>
    </source>
</evidence>